<organism evidence="4 5">
    <name type="scientific">Candidatus Sulfotelmatobacter kueseliae</name>
    <dbReference type="NCBI Taxonomy" id="2042962"/>
    <lineage>
        <taxon>Bacteria</taxon>
        <taxon>Pseudomonadati</taxon>
        <taxon>Acidobacteriota</taxon>
        <taxon>Terriglobia</taxon>
        <taxon>Terriglobales</taxon>
        <taxon>Candidatus Korobacteraceae</taxon>
        <taxon>Candidatus Sulfotelmatobacter</taxon>
    </lineage>
</organism>
<dbReference type="InterPro" id="IPR037066">
    <property type="entry name" value="Plug_dom_sf"/>
</dbReference>
<dbReference type="Pfam" id="PF25183">
    <property type="entry name" value="OMP_b-brl_4"/>
    <property type="match status" value="1"/>
</dbReference>
<protein>
    <submittedName>
        <fullName evidence="4">TonB-dependent receptor</fullName>
    </submittedName>
</protein>
<dbReference type="Proteomes" id="UP000238701">
    <property type="component" value="Unassembled WGS sequence"/>
</dbReference>
<dbReference type="OrthoDB" id="97893at2"/>
<evidence type="ECO:0000259" key="3">
    <source>
        <dbReference type="Pfam" id="PF25183"/>
    </source>
</evidence>
<gene>
    <name evidence="4" type="ORF">SBA1_630052</name>
</gene>
<dbReference type="PANTHER" id="PTHR30069:SF46">
    <property type="entry name" value="OAR PROTEIN"/>
    <property type="match status" value="1"/>
</dbReference>
<dbReference type="SUPFAM" id="SSF56935">
    <property type="entry name" value="Porins"/>
    <property type="match status" value="1"/>
</dbReference>
<dbReference type="SUPFAM" id="SSF49464">
    <property type="entry name" value="Carboxypeptidase regulatory domain-like"/>
    <property type="match status" value="1"/>
</dbReference>
<evidence type="ECO:0000256" key="2">
    <source>
        <dbReference type="SAM" id="SignalP"/>
    </source>
</evidence>
<feature type="chain" id="PRO_5015638406" evidence="2">
    <location>
        <begin position="23"/>
        <end position="1141"/>
    </location>
</feature>
<keyword evidence="2" id="KW-0732">Signal</keyword>
<feature type="signal peptide" evidence="2">
    <location>
        <begin position="1"/>
        <end position="22"/>
    </location>
</feature>
<dbReference type="GO" id="GO:0044718">
    <property type="term" value="P:siderophore transmembrane transport"/>
    <property type="evidence" value="ECO:0007669"/>
    <property type="project" value="TreeGrafter"/>
</dbReference>
<keyword evidence="4" id="KW-0675">Receptor</keyword>
<dbReference type="Gene3D" id="2.60.40.1120">
    <property type="entry name" value="Carboxypeptidase-like, regulatory domain"/>
    <property type="match status" value="1"/>
</dbReference>
<evidence type="ECO:0000256" key="1">
    <source>
        <dbReference type="SAM" id="MobiDB-lite"/>
    </source>
</evidence>
<dbReference type="InterPro" id="IPR039426">
    <property type="entry name" value="TonB-dep_rcpt-like"/>
</dbReference>
<name>A0A2U3L2H1_9BACT</name>
<accession>A0A2U3L2H1</accession>
<dbReference type="PANTHER" id="PTHR30069">
    <property type="entry name" value="TONB-DEPENDENT OUTER MEMBRANE RECEPTOR"/>
    <property type="match status" value="1"/>
</dbReference>
<dbReference type="GO" id="GO:0009279">
    <property type="term" value="C:cell outer membrane"/>
    <property type="evidence" value="ECO:0007669"/>
    <property type="project" value="TreeGrafter"/>
</dbReference>
<feature type="region of interest" description="Disordered" evidence="1">
    <location>
        <begin position="161"/>
        <end position="182"/>
    </location>
</feature>
<dbReference type="GO" id="GO:0015344">
    <property type="term" value="F:siderophore uptake transmembrane transporter activity"/>
    <property type="evidence" value="ECO:0007669"/>
    <property type="project" value="TreeGrafter"/>
</dbReference>
<evidence type="ECO:0000313" key="5">
    <source>
        <dbReference type="Proteomes" id="UP000238701"/>
    </source>
</evidence>
<dbReference type="EMBL" id="OMOD01000159">
    <property type="protein sequence ID" value="SPF46103.1"/>
    <property type="molecule type" value="Genomic_DNA"/>
</dbReference>
<reference evidence="5" key="1">
    <citation type="submission" date="2018-02" db="EMBL/GenBank/DDBJ databases">
        <authorList>
            <person name="Hausmann B."/>
        </authorList>
    </citation>
    <scope>NUCLEOTIDE SEQUENCE [LARGE SCALE GENOMIC DNA]</scope>
    <source>
        <strain evidence="5">Peat soil MAG SbA1</strain>
    </source>
</reference>
<dbReference type="Gene3D" id="2.170.130.10">
    <property type="entry name" value="TonB-dependent receptor, plug domain"/>
    <property type="match status" value="1"/>
</dbReference>
<dbReference type="InterPro" id="IPR008969">
    <property type="entry name" value="CarboxyPept-like_regulatory"/>
</dbReference>
<evidence type="ECO:0000313" key="4">
    <source>
        <dbReference type="EMBL" id="SPF46103.1"/>
    </source>
</evidence>
<dbReference type="Pfam" id="PF13620">
    <property type="entry name" value="CarboxypepD_reg"/>
    <property type="match status" value="1"/>
</dbReference>
<dbReference type="AlphaFoldDB" id="A0A2U3L2H1"/>
<dbReference type="InterPro" id="IPR057601">
    <property type="entry name" value="Oar-like_b-barrel"/>
</dbReference>
<proteinExistence type="predicted"/>
<feature type="domain" description="TonB-dependent transporter Oar-like beta-barrel" evidence="3">
    <location>
        <begin position="239"/>
        <end position="1134"/>
    </location>
</feature>
<sequence length="1141" mass="124385">MKKVRIGVVALFLFTVVPLLKAQDTTASILGTVTDQTGAVIPGAKITVMNTATGVIKTIMTNASGDYQAIDLQIGRYQVTAEHAGFNPLTSQEYKLEINQSERIDFKMTVAGSTQTVTVGVQAARIDTVTSTVGYSVTGAAITEMPLNGRDPLDLAELQPGVTNANNPGSVDDGTNHQSLAGGRSDSVGYLLDGGDNNNLLFNAVVFTPNPDAVEEFRILQSNYSAEYGRNGGGQISIVTKSGTNRLHGSLFDYARNEAFDANRFYNKRANPIIPRDNLKRQQYGGTVGGPIVFPQLVNGKDRFFFFFAYQGQKESSTLNNGGQQVYTTAELNGDFSAPGTDPNGAVAAFLQAHPYYQANPQSAVAGIIDPTTIDPITKAYIAKNYIPSSPNGFLLSTGTATDNYNQYHGRVDFHITNSDLLTTTLAYQDERILSPFDGSTIPFPVTNQNHISYLAIAYTRTFTAHLLNELRVVAQRANNLAYQPIGNPAGPSALGIGITPDVTTGPTIITFASSLFTVGYTGQGPLSFINNTSEYKDSLSWTKGKHLMKYGVGFSPYQNNTTYDYFVDGGFYLYGNFQPGSSVASGNPYADLLFGAPDSFYQGAGALSNIRTNSYSAYAQDGYKATSRLTVNYGLRYEYNSPRRDTEGRTYSLIPGEQSTRFVNAPVGLVFPGDRGAPEGVSFPDYTNWAPRFGFALDAAGDGKTSIRGGFGIFYDILSGDANLQFNGLPPFYSTAFLSYAPLPGGQTTALNYLSNPYVATGTINPFPSKPPTSTVSFAPYLPYGSSANYFVRNHLKTPYIYQYNLDVQRDLPQGMAFDLAYVGNTSHGLTSPVDYNPYVLGTYNMRYSLSNGYAPGNNSNYSWLDTFDNVTYANYNSLQVRLTKHLTEAPVVGPMTFTFAYTHSKNLDNVSGFRERNYEVPYYNRRQFYADSDTDVPNNVVISGTWYVPFDKWIESAPKVVTKGWRVSPISSWRSGFALDVLAGLSRNLGNDPGPSGAGDQELVRADLVGTKVTTQSPYREVGPDGVGSVYFQQATFSNARLQNLQNAALVTPPTSYTYGTLPRNFFRGPTYADTDVEVAKQFSVAKDKVQGQFIVDFFNIFNSAQFGVPNYDIGSSTFGEITTTYDPRIIQLAVRITF</sequence>